<feature type="region of interest" description="Disordered" evidence="7">
    <location>
        <begin position="2429"/>
        <end position="2455"/>
    </location>
</feature>
<keyword evidence="4" id="KW-0505">Motor protein</keyword>
<dbReference type="EMBL" id="AEYJ02001740">
    <property type="protein sequence ID" value="KFG99997.1"/>
    <property type="molecule type" value="Genomic_DNA"/>
</dbReference>
<sequence length="2484" mass="277848">MDASRKGRRRRPLSPLDSVDFSSVSSSACASSDLRYPAVPRPSDFAAFSGFPKSDSRSSSASNHTSAPVDARTRLFRSNDARQSLPLFSSVACLGRPNSGEASGKDIPEPGPSTNAASAFRPLTPNAALAAQTGTPQSITSAQRSAVLRGRMTPGGNGVAAKRIQIVTSAPKGEPQVAASTPNHEHGRAKGDSALMDVIYGGGRRGVFAPTPEDSSAFYIQLADLQQRQKLEASRARAKKIWLGPTAAKKEDSPGRLSIQAKRLSKAAPEGDLQTVGKAAVYDQRHSRFGPQQEASESPTSQSGSADDFSALSGQAESDTAVSDAESPNPMSDMHSSFLLDQVDESLLRRSTSFLRCGGHVILRSHVEGSTFSSGANASGTLRGRGAKGKGVKLWDLGTVFGVEGRRKLKASMAVTRAMLAAAKPEGRHRSAQVIDSNFLGRVLIQSTDSDPRLRDTAEDSGDRFHDRFAYKPDPRAHPNLSVDARQEVVPVGCLLSGSPQDLEGKLGDLLYLSASTPAAVVDTLRGRFYHDEYFTKCGNMLISVFPPKNRERIFDTEFSEENRWQYYAGEIQDLRPHPFLLARRALENVWLKRRNQFILTFGELDAAQDNIQKELFRYIYTFAPRDGAKDQDGKRPDSAYSLMDEQNQRKEVLDAVDRLRQAFSITTQDGGISERCLDLVRAEFNSDNYLIGMSFVPNTALEANVELISCAARHTYYPLPVANICYAVLYGVHHQPDHPILSQTQLKPVDASFILKQLPPQPVLPYEEVQFAAYLQFVQDLQKIGLNEAEITEFTRLISAALVADSIEQERNEDEAIGGGQRTWNEEKTGGRGCHLPPVNTNPLFAGRDGVEVLESILGLVPESLRDFYQTEQIWQIRTLSLKLFSRLRWWLLGRINDALRCRDIQFGRRTSIVLMASTGLDLRRLHSSWSLLQLMRNYLDECFLNLFVSWGFTIEEALYAREGVESPDVKYRSPREVLEIIGGEQGIFYQLGRLHQVFEGEFVTASSLAAGNAAQQVVEDVLRLSPSPDVFFTLPGYEAAREKAEQAEEQLARGRGGVKDEHQGPVFMRRRDPGEAAGRNLNRRNVTVYQKKDSILGQFVVRHSTGQARYDARDFVSVNAAAYTLSPDLYSVLSRTKLALLRRIMGAGNEADELPHTLLRTDVVAQFQQLMNSLLLSDSPDPPECHFIASVNSTRIELPSVALANNNATVTDDMWGRVSSFTRSRTFDPAKKLRDAFALQILGNRGENAETSDTSENDSPRSATSVSPLQGPRKKRGNREEHVQVPSASSTVATSTSDRDEVGDEDPKHKGRKGPPLYWKQKAVQVPGFMEIYTLEPTTSEFDLNPSIPSGKNTSIMAVLKEAEQRKPRRAREEEKSPLFDYAHVWGQLADLQVLNYCTFQHQGMTVRLTFAEFLRLYAVLVVPIVYPHNSVDDLLGSRKPKEAVIYLLQTIKFPTSDYQLGRSLVFFRKRTFLVLEMQRAAYLRRVMPAVATLCRAWPTFRARLFRTEMHWLAVRVQSQARRIVSCMQRKEMQKVINFLTGVVIFGMHIDKYRDSNLTQEQIRKMETKSRDKEVYCLRWAATTFLQAWWRGILARKRAGAMRQELLVTFASQIIKNTWRRYRAQEVLLSKVELNIIPAKAATRIQAQVRRWICQRRYQRIRGLALALLSIRRKGSKLYGLRVQLNYTPIYKRTTVVRDMLSMKNSDAVVRIQSMLRMAYVRRQYITLRNAAMYCQAAAFTRIRRAEFLQARKAVIYIQRWWRTRKALLELPIQHALAPAPKLPKGSFSFLARRERTSAALLRGPLLASQGFFDSVTQRSGRHFLSLLDFQAVQDIRNIYPQTWAAPLLRLLEQIQAESTKLQEVKTAVEKGAALNLEQIEIGGQHSLVLLHQRVRVDKQDFGQKVASRSTGMYEEFAIFRPTVYAWGWNDRGQLGTLDTSMETDGLMCVGPLRFIDRQFRRYRDKKTGHLLHLLSHEIDYSYQVTWIGAGLDHCIAFVGDGLVFAWGDNRVGQCGLGHRITTVFEPQLIQSLKEQSFMAVNGSVGSRHTAIVAADGQCVIFGSGAFVALDTIPPDSNFYTPCRLPLPDDATARMVSCGFGFNIVMCNREPGVYGWGRNDLGQLGLGTEKKSVRDLPTFIPLPRKPSAPLVVEKVATGPDFVVVCISPAKACVYTWGVHLLTDPSAAASAPAAAVTGRGVRAAMNPFLKMQAAKTAAPKTAAQAPKPPFRRLTKLRAVCEPTLMTHPLWRGRKIVDVACGLREVMVLTDLGFVFGFQSSTVKWIEQEKPPEPEQTAATPTYSAFFKKKEVTPKEPEPAPKARVPSARFKPITGRFSLEPGLFSFRFCRPSRGIVKELRSSYCSVSCSTFWANSVKRTRREVDEVIAATESEVLKEQFSCTGDRLKFPPSIVAKAREEHKKIQEEQLMAHGQPPPQMKDFSPWPREMEWRQPMPDPRLVARMKAEYRKEAVNGPSNLGSDSSK</sequence>
<evidence type="ECO:0000313" key="10">
    <source>
        <dbReference type="Proteomes" id="UP000028840"/>
    </source>
</evidence>
<dbReference type="GO" id="GO:0000146">
    <property type="term" value="F:microfilament motor activity"/>
    <property type="evidence" value="ECO:0007669"/>
    <property type="project" value="TreeGrafter"/>
</dbReference>
<dbReference type="PANTHER" id="PTHR13140">
    <property type="entry name" value="MYOSIN"/>
    <property type="match status" value="1"/>
</dbReference>
<dbReference type="InterPro" id="IPR001609">
    <property type="entry name" value="Myosin_head_motor_dom-like"/>
</dbReference>
<keyword evidence="3" id="KW-0518">Myosin</keyword>
<evidence type="ECO:0000256" key="3">
    <source>
        <dbReference type="ARBA" id="ARBA00023123"/>
    </source>
</evidence>
<feature type="region of interest" description="Disordered" evidence="7">
    <location>
        <begin position="1246"/>
        <end position="1319"/>
    </location>
</feature>
<dbReference type="GO" id="GO:0051015">
    <property type="term" value="F:actin filament binding"/>
    <property type="evidence" value="ECO:0007669"/>
    <property type="project" value="TreeGrafter"/>
</dbReference>
<comment type="caution">
    <text evidence="9">The sequence shown here is derived from an EMBL/GenBank/DDBJ whole genome shotgun (WGS) entry which is preliminary data.</text>
</comment>
<dbReference type="VEuPathDB" id="ToxoDB:TGVAND_291020"/>
<gene>
    <name evidence="9" type="ORF">TGVAND_291020</name>
</gene>
<feature type="compositionally biased region" description="Low complexity" evidence="7">
    <location>
        <begin position="57"/>
        <end position="66"/>
    </location>
</feature>
<feature type="compositionally biased region" description="Low complexity" evidence="7">
    <location>
        <begin position="1289"/>
        <end position="1298"/>
    </location>
</feature>
<dbReference type="Gene3D" id="3.40.850.10">
    <property type="entry name" value="Kinesin motor domain"/>
    <property type="match status" value="1"/>
</dbReference>
<feature type="compositionally biased region" description="Low complexity" evidence="7">
    <location>
        <begin position="13"/>
        <end position="32"/>
    </location>
</feature>
<accession>A0A086PI16</accession>
<reference evidence="9 10" key="1">
    <citation type="submission" date="2014-08" db="EMBL/GenBank/DDBJ databases">
        <authorList>
            <person name="Sibley D."/>
            <person name="Venepally P."/>
            <person name="Karamycheva S."/>
            <person name="Hadjithomas M."/>
            <person name="Khan A."/>
            <person name="Brunk B."/>
            <person name="Roos D."/>
            <person name="Caler E."/>
            <person name="Lorenzi H."/>
        </authorList>
    </citation>
    <scope>NUCLEOTIDE SEQUENCE [LARGE SCALE GENOMIC DNA]</scope>
    <source>
        <strain evidence="9 10">VAND</strain>
    </source>
</reference>
<dbReference type="PROSITE" id="PS50096">
    <property type="entry name" value="IQ"/>
    <property type="match status" value="3"/>
</dbReference>
<feature type="compositionally biased region" description="Polar residues" evidence="7">
    <location>
        <begin position="293"/>
        <end position="305"/>
    </location>
</feature>
<feature type="region of interest" description="Disordered" evidence="7">
    <location>
        <begin position="170"/>
        <end position="190"/>
    </location>
</feature>
<dbReference type="InterPro" id="IPR000048">
    <property type="entry name" value="IQ_motif_EF-hand-BS"/>
</dbReference>
<proteinExistence type="predicted"/>
<dbReference type="SMART" id="SM00242">
    <property type="entry name" value="MYSc"/>
    <property type="match status" value="1"/>
</dbReference>
<evidence type="ECO:0000256" key="5">
    <source>
        <dbReference type="ARBA" id="ARBA00023203"/>
    </source>
</evidence>
<dbReference type="OrthoDB" id="16281at2759"/>
<feature type="repeat" description="RCC1" evidence="6">
    <location>
        <begin position="1924"/>
        <end position="2003"/>
    </location>
</feature>
<keyword evidence="2" id="KW-0067">ATP-binding</keyword>
<dbReference type="Gene3D" id="1.20.5.4820">
    <property type="match status" value="1"/>
</dbReference>
<feature type="region of interest" description="Disordered" evidence="7">
    <location>
        <begin position="288"/>
        <end position="335"/>
    </location>
</feature>
<dbReference type="InterPro" id="IPR000408">
    <property type="entry name" value="Reg_chr_condens"/>
</dbReference>
<feature type="compositionally biased region" description="Basic and acidic residues" evidence="7">
    <location>
        <begin position="71"/>
        <end position="80"/>
    </location>
</feature>
<evidence type="ECO:0000256" key="6">
    <source>
        <dbReference type="PROSITE-ProRule" id="PRU00235"/>
    </source>
</evidence>
<dbReference type="GO" id="GO:0005737">
    <property type="term" value="C:cytoplasm"/>
    <property type="evidence" value="ECO:0007669"/>
    <property type="project" value="TreeGrafter"/>
</dbReference>
<dbReference type="Pfam" id="PF00063">
    <property type="entry name" value="Myosin_head"/>
    <property type="match status" value="1"/>
</dbReference>
<feature type="compositionally biased region" description="Basic and acidic residues" evidence="7">
    <location>
        <begin position="1299"/>
        <end position="1310"/>
    </location>
</feature>
<evidence type="ECO:0000256" key="2">
    <source>
        <dbReference type="ARBA" id="ARBA00022840"/>
    </source>
</evidence>
<organism evidence="9 10">
    <name type="scientific">Toxoplasma gondii VAND</name>
    <dbReference type="NCBI Taxonomy" id="933077"/>
    <lineage>
        <taxon>Eukaryota</taxon>
        <taxon>Sar</taxon>
        <taxon>Alveolata</taxon>
        <taxon>Apicomplexa</taxon>
        <taxon>Conoidasida</taxon>
        <taxon>Coccidia</taxon>
        <taxon>Eucoccidiorida</taxon>
        <taxon>Eimeriorina</taxon>
        <taxon>Sarcocystidae</taxon>
        <taxon>Toxoplasma</taxon>
    </lineage>
</organism>
<dbReference type="Pfam" id="PF00415">
    <property type="entry name" value="RCC1"/>
    <property type="match status" value="2"/>
</dbReference>
<dbReference type="Gene3D" id="2.130.10.30">
    <property type="entry name" value="Regulator of chromosome condensation 1/beta-lactamase-inhibitor protein II"/>
    <property type="match status" value="1"/>
</dbReference>
<feature type="compositionally biased region" description="Basic and acidic residues" evidence="7">
    <location>
        <begin position="1052"/>
        <end position="1076"/>
    </location>
</feature>
<evidence type="ECO:0000259" key="8">
    <source>
        <dbReference type="SMART" id="SM00242"/>
    </source>
</evidence>
<dbReference type="GO" id="GO:0007015">
    <property type="term" value="P:actin filament organization"/>
    <property type="evidence" value="ECO:0007669"/>
    <property type="project" value="TreeGrafter"/>
</dbReference>
<dbReference type="Proteomes" id="UP000028840">
    <property type="component" value="Unassembled WGS sequence"/>
</dbReference>
<reference evidence="9 10" key="2">
    <citation type="journal article" date="2015" name="Eukaryot. Cell">
        <title>Genetic mapping reveals that sinefungin resistance in Toxoplasma gondii is controlled by a putative amino acid transporter locus that can be used as a negative selectable marker.</title>
        <authorList>
            <person name="Behnke M.S."/>
            <person name="Khan A."/>
            <person name="Sibley L.D."/>
        </authorList>
    </citation>
    <scope>NUCLEOTIDE SEQUENCE [LARGE SCALE GENOMIC DNA]</scope>
    <source>
        <strain evidence="9 10">VAND</strain>
    </source>
</reference>
<keyword evidence="5" id="KW-0009">Actin-binding</keyword>
<feature type="region of interest" description="Disordered" evidence="7">
    <location>
        <begin position="1052"/>
        <end position="1081"/>
    </location>
</feature>
<dbReference type="GO" id="GO:0016020">
    <property type="term" value="C:membrane"/>
    <property type="evidence" value="ECO:0007669"/>
    <property type="project" value="TreeGrafter"/>
</dbReference>
<name>A0A086PI16_TOXGO</name>
<dbReference type="InterPro" id="IPR036961">
    <property type="entry name" value="Kinesin_motor_dom_sf"/>
</dbReference>
<feature type="compositionally biased region" description="Basic residues" evidence="7">
    <location>
        <begin position="1"/>
        <end position="12"/>
    </location>
</feature>
<dbReference type="InterPro" id="IPR009091">
    <property type="entry name" value="RCC1/BLIP-II"/>
</dbReference>
<dbReference type="PANTHER" id="PTHR13140:SF845">
    <property type="entry name" value="MYOSIN-LIKE PROTEIN"/>
    <property type="match status" value="1"/>
</dbReference>
<dbReference type="SMART" id="SM00015">
    <property type="entry name" value="IQ"/>
    <property type="match status" value="4"/>
</dbReference>
<dbReference type="SUPFAM" id="SSF50985">
    <property type="entry name" value="RCC1/BLIP-II"/>
    <property type="match status" value="1"/>
</dbReference>
<feature type="repeat" description="RCC1" evidence="6">
    <location>
        <begin position="2113"/>
        <end position="2170"/>
    </location>
</feature>
<dbReference type="InterPro" id="IPR027417">
    <property type="entry name" value="P-loop_NTPase"/>
</dbReference>
<evidence type="ECO:0000256" key="4">
    <source>
        <dbReference type="ARBA" id="ARBA00023175"/>
    </source>
</evidence>
<dbReference type="PROSITE" id="PS50012">
    <property type="entry name" value="RCC1_3"/>
    <property type="match status" value="3"/>
</dbReference>
<dbReference type="SUPFAM" id="SSF52540">
    <property type="entry name" value="P-loop containing nucleoside triphosphate hydrolases"/>
    <property type="match status" value="1"/>
</dbReference>
<keyword evidence="1" id="KW-0547">Nucleotide-binding</keyword>
<feature type="region of interest" description="Disordered" evidence="7">
    <location>
        <begin position="815"/>
        <end position="836"/>
    </location>
</feature>
<evidence type="ECO:0000256" key="7">
    <source>
        <dbReference type="SAM" id="MobiDB-lite"/>
    </source>
</evidence>
<dbReference type="Gene3D" id="1.20.58.530">
    <property type="match status" value="1"/>
</dbReference>
<evidence type="ECO:0000313" key="9">
    <source>
        <dbReference type="EMBL" id="KFG99997.1"/>
    </source>
</evidence>
<dbReference type="GO" id="GO:0016459">
    <property type="term" value="C:myosin complex"/>
    <property type="evidence" value="ECO:0007669"/>
    <property type="project" value="UniProtKB-KW"/>
</dbReference>
<feature type="domain" description="Myosin motor" evidence="8">
    <location>
        <begin position="498"/>
        <end position="1484"/>
    </location>
</feature>
<feature type="repeat" description="RCC1" evidence="6">
    <location>
        <begin position="2004"/>
        <end position="2058"/>
    </location>
</feature>
<dbReference type="GO" id="GO:0005524">
    <property type="term" value="F:ATP binding"/>
    <property type="evidence" value="ECO:0007669"/>
    <property type="project" value="UniProtKB-KW"/>
</dbReference>
<feature type="compositionally biased region" description="Polar residues" evidence="7">
    <location>
        <begin position="312"/>
        <end position="321"/>
    </location>
</feature>
<evidence type="ECO:0000256" key="1">
    <source>
        <dbReference type="ARBA" id="ARBA00022741"/>
    </source>
</evidence>
<feature type="region of interest" description="Disordered" evidence="7">
    <location>
        <begin position="1"/>
        <end position="119"/>
    </location>
</feature>
<protein>
    <submittedName>
        <fullName evidence="9">Myosin head (Motor domain) domain-containing protein</fullName>
    </submittedName>
</protein>